<feature type="compositionally biased region" description="Low complexity" evidence="1">
    <location>
        <begin position="95"/>
        <end position="153"/>
    </location>
</feature>
<dbReference type="AlphaFoldDB" id="A0AAD6GLT2"/>
<feature type="compositionally biased region" description="Basic and acidic residues" evidence="1">
    <location>
        <begin position="52"/>
        <end position="67"/>
    </location>
</feature>
<feature type="compositionally biased region" description="Low complexity" evidence="1">
    <location>
        <begin position="370"/>
        <end position="382"/>
    </location>
</feature>
<feature type="compositionally biased region" description="Low complexity" evidence="1">
    <location>
        <begin position="172"/>
        <end position="182"/>
    </location>
</feature>
<dbReference type="InterPro" id="IPR014840">
    <property type="entry name" value="HRD"/>
</dbReference>
<feature type="compositionally biased region" description="Basic and acidic residues" evidence="1">
    <location>
        <begin position="621"/>
        <end position="634"/>
    </location>
</feature>
<name>A0AAD6GLT2_9EURO</name>
<evidence type="ECO:0000313" key="3">
    <source>
        <dbReference type="EMBL" id="KAJ5572797.1"/>
    </source>
</evidence>
<feature type="domain" description="Hpc2-related" evidence="2">
    <location>
        <begin position="579"/>
        <end position="618"/>
    </location>
</feature>
<feature type="compositionally biased region" description="Polar residues" evidence="1">
    <location>
        <begin position="383"/>
        <end position="404"/>
    </location>
</feature>
<accession>A0AAD6GLT2</accession>
<organism evidence="3 4">
    <name type="scientific">Penicillium hetheringtonii</name>
    <dbReference type="NCBI Taxonomy" id="911720"/>
    <lineage>
        <taxon>Eukaryota</taxon>
        <taxon>Fungi</taxon>
        <taxon>Dikarya</taxon>
        <taxon>Ascomycota</taxon>
        <taxon>Pezizomycotina</taxon>
        <taxon>Eurotiomycetes</taxon>
        <taxon>Eurotiomycetidae</taxon>
        <taxon>Eurotiales</taxon>
        <taxon>Aspergillaceae</taxon>
        <taxon>Penicillium</taxon>
    </lineage>
</organism>
<feature type="compositionally biased region" description="Pro residues" evidence="1">
    <location>
        <begin position="771"/>
        <end position="782"/>
    </location>
</feature>
<evidence type="ECO:0000313" key="4">
    <source>
        <dbReference type="Proteomes" id="UP001216150"/>
    </source>
</evidence>
<feature type="compositionally biased region" description="Pro residues" evidence="1">
    <location>
        <begin position="322"/>
        <end position="344"/>
    </location>
</feature>
<feature type="compositionally biased region" description="Low complexity" evidence="1">
    <location>
        <begin position="268"/>
        <end position="281"/>
    </location>
</feature>
<gene>
    <name evidence="3" type="ORF">N7450_009781</name>
</gene>
<feature type="compositionally biased region" description="Basic residues" evidence="1">
    <location>
        <begin position="635"/>
        <end position="645"/>
    </location>
</feature>
<feature type="compositionally biased region" description="Gly residues" evidence="1">
    <location>
        <begin position="713"/>
        <end position="727"/>
    </location>
</feature>
<protein>
    <recommendedName>
        <fullName evidence="2">Hpc2-related domain-containing protein</fullName>
    </recommendedName>
</protein>
<feature type="region of interest" description="Disordered" evidence="1">
    <location>
        <begin position="1"/>
        <end position="474"/>
    </location>
</feature>
<sequence>MATEPPGSGVPKEEAPPVETDSKTEGLNTRRASTTRRSRRKKDEETVNTPDTKAKKEKETKPKEKPARAPRRPREKSTTTAAARKKAKLEQPNEATPGADDAAATAPTPQTPSQQEQQPQQPQQPQQQQQMTTPPQLASQQPVTTQASTSVPTPSQPPSQTPTPVPAPAPAPVSASSATAAPPSAPPPAPTYSPSPHPPQTSTPAYTIPQSYPPRPHSQPPPPQPSQKPPRTSGQNFDPIRSAFGTTSPAPAYSPPTHTISPRNNYRASASPAISSIIDPPTQNSQHAYPQLTRSTSGGHVPTASSPAPPAMASQPSHPSLAPSPLPVSSPSHGPVPSPQPLPPSNHHASFTASDQRPPGSQTSLSGSSAPAAQEQAAQTQQPSRQIDTPVQAPTPQRPQQSSDAMDIDSKDQTAPSAKKDKGAGTAPSSKAPSPKPGRAAKEAPPLPQGSGLITNALFGGPDDSKSPDARSTPNIIVHVPLQKGNQIVNFAQLAEEQYGFAALHPRLAAHKERLARVAAAGAALERNDKGKSAGESAEEDLSLDVDRDSDMDGDITMGGAGNGTNGAPSEASDGKRRRRKKVEEYDRDDPFVDDSEMAWQEQAAASKDGFFVYSGPLVPEGDKVQVERADGTIKRGRGRGRGTGRARSLASHPHVPIAAAVPISQDTGLPLRGPGSRGGTSRRARGSKKADAEKHGDRNGSAPSPANEGRGGRGGGAAGRGGGSSTRGGKSSTPSTPSHNTNSPSVMSMMDLAPAPPNLTPSQNSNIAPAPGPSPLAGPSL</sequence>
<keyword evidence="4" id="KW-1185">Reference proteome</keyword>
<feature type="compositionally biased region" description="Low complexity" evidence="1">
    <location>
        <begin position="302"/>
        <end position="321"/>
    </location>
</feature>
<proteinExistence type="predicted"/>
<feature type="compositionally biased region" description="Pro residues" evidence="1">
    <location>
        <begin position="154"/>
        <end position="171"/>
    </location>
</feature>
<feature type="compositionally biased region" description="Polar residues" evidence="1">
    <location>
        <begin position="282"/>
        <end position="298"/>
    </location>
</feature>
<feature type="compositionally biased region" description="Basic and acidic residues" evidence="1">
    <location>
        <begin position="11"/>
        <end position="24"/>
    </location>
</feature>
<feature type="compositionally biased region" description="Low complexity" evidence="1">
    <location>
        <begin position="246"/>
        <end position="259"/>
    </location>
</feature>
<evidence type="ECO:0000256" key="1">
    <source>
        <dbReference type="SAM" id="MobiDB-lite"/>
    </source>
</evidence>
<dbReference type="Pfam" id="PF08729">
    <property type="entry name" value="HUN"/>
    <property type="match status" value="1"/>
</dbReference>
<feature type="compositionally biased region" description="Basic and acidic residues" evidence="1">
    <location>
        <begin position="689"/>
        <end position="699"/>
    </location>
</feature>
<feature type="region of interest" description="Disordered" evidence="1">
    <location>
        <begin position="525"/>
        <end position="601"/>
    </location>
</feature>
<dbReference type="PRINTS" id="PR01217">
    <property type="entry name" value="PRICHEXTENSN"/>
</dbReference>
<feature type="compositionally biased region" description="Basic and acidic residues" evidence="1">
    <location>
        <begin position="582"/>
        <end position="591"/>
    </location>
</feature>
<dbReference type="EMBL" id="JAQJAC010000009">
    <property type="protein sequence ID" value="KAJ5572797.1"/>
    <property type="molecule type" value="Genomic_DNA"/>
</dbReference>
<reference evidence="3 4" key="1">
    <citation type="journal article" date="2023" name="IMA Fungus">
        <title>Comparative genomic study of the Penicillium genus elucidates a diverse pangenome and 15 lateral gene transfer events.</title>
        <authorList>
            <person name="Petersen C."/>
            <person name="Sorensen T."/>
            <person name="Nielsen M.R."/>
            <person name="Sondergaard T.E."/>
            <person name="Sorensen J.L."/>
            <person name="Fitzpatrick D.A."/>
            <person name="Frisvad J.C."/>
            <person name="Nielsen K.L."/>
        </authorList>
    </citation>
    <scope>NUCLEOTIDE SEQUENCE [LARGE SCALE GENOMIC DNA]</scope>
    <source>
        <strain evidence="3 4">IBT 29057</strain>
    </source>
</reference>
<feature type="compositionally biased region" description="Basic and acidic residues" evidence="1">
    <location>
        <begin position="408"/>
        <end position="423"/>
    </location>
</feature>
<comment type="caution">
    <text evidence="3">The sequence shown here is derived from an EMBL/GenBank/DDBJ whole genome shotgun (WGS) entry which is preliminary data.</text>
</comment>
<feature type="region of interest" description="Disordered" evidence="1">
    <location>
        <begin position="618"/>
        <end position="782"/>
    </location>
</feature>
<feature type="compositionally biased region" description="Pro residues" evidence="1">
    <location>
        <begin position="183"/>
        <end position="201"/>
    </location>
</feature>
<evidence type="ECO:0000259" key="2">
    <source>
        <dbReference type="Pfam" id="PF08729"/>
    </source>
</evidence>
<feature type="compositionally biased region" description="Polar residues" evidence="1">
    <location>
        <begin position="347"/>
        <end position="369"/>
    </location>
</feature>
<feature type="compositionally biased region" description="Pro residues" evidence="1">
    <location>
        <begin position="211"/>
        <end position="228"/>
    </location>
</feature>
<dbReference type="Proteomes" id="UP001216150">
    <property type="component" value="Unassembled WGS sequence"/>
</dbReference>
<feature type="compositionally biased region" description="Low complexity" evidence="1">
    <location>
        <begin position="728"/>
        <end position="746"/>
    </location>
</feature>
<feature type="compositionally biased region" description="Low complexity" evidence="1">
    <location>
        <begin position="424"/>
        <end position="433"/>
    </location>
</feature>